<reference evidence="2" key="1">
    <citation type="submission" date="2023-10" db="EMBL/GenBank/DDBJ databases">
        <authorList>
            <person name="Chen Y."/>
            <person name="Shah S."/>
            <person name="Dougan E. K."/>
            <person name="Thang M."/>
            <person name="Chan C."/>
        </authorList>
    </citation>
    <scope>NUCLEOTIDE SEQUENCE [LARGE SCALE GENOMIC DNA]</scope>
</reference>
<organism evidence="2 3">
    <name type="scientific">Prorocentrum cordatum</name>
    <dbReference type="NCBI Taxonomy" id="2364126"/>
    <lineage>
        <taxon>Eukaryota</taxon>
        <taxon>Sar</taxon>
        <taxon>Alveolata</taxon>
        <taxon>Dinophyceae</taxon>
        <taxon>Prorocentrales</taxon>
        <taxon>Prorocentraceae</taxon>
        <taxon>Prorocentrum</taxon>
    </lineage>
</organism>
<dbReference type="EMBL" id="CAUYUJ010018837">
    <property type="protein sequence ID" value="CAK0886655.1"/>
    <property type="molecule type" value="Genomic_DNA"/>
</dbReference>
<accession>A0ABN9WN28</accession>
<evidence type="ECO:0000313" key="2">
    <source>
        <dbReference type="EMBL" id="CAK0886655.1"/>
    </source>
</evidence>
<feature type="compositionally biased region" description="Polar residues" evidence="1">
    <location>
        <begin position="156"/>
        <end position="165"/>
    </location>
</feature>
<feature type="compositionally biased region" description="Gly residues" evidence="1">
    <location>
        <begin position="40"/>
        <end position="56"/>
    </location>
</feature>
<sequence length="165" mass="15712">MAAPRPAGAAPWAGRAPGGAAGAAAAARPPVAPDDLGVHLSGGEGVPRGDATGQGTGIPIWRDLGNTALARKGSATALRQGGAAVSTGPTPRGFGSSSGRGLAIPRRPSSAASLRRDSHGPAAPPAAAARAPSVAAQQPQRHGATSRAAAGGGPSSFGTSRTASP</sequence>
<feature type="region of interest" description="Disordered" evidence="1">
    <location>
        <begin position="1"/>
        <end position="60"/>
    </location>
</feature>
<evidence type="ECO:0000313" key="3">
    <source>
        <dbReference type="Proteomes" id="UP001189429"/>
    </source>
</evidence>
<name>A0ABN9WN28_9DINO</name>
<comment type="caution">
    <text evidence="2">The sequence shown here is derived from an EMBL/GenBank/DDBJ whole genome shotgun (WGS) entry which is preliminary data.</text>
</comment>
<feature type="region of interest" description="Disordered" evidence="1">
    <location>
        <begin position="73"/>
        <end position="165"/>
    </location>
</feature>
<dbReference type="Proteomes" id="UP001189429">
    <property type="component" value="Unassembled WGS sequence"/>
</dbReference>
<feature type="non-terminal residue" evidence="2">
    <location>
        <position position="165"/>
    </location>
</feature>
<feature type="compositionally biased region" description="Low complexity" evidence="1">
    <location>
        <begin position="125"/>
        <end position="140"/>
    </location>
</feature>
<gene>
    <name evidence="2" type="ORF">PCOR1329_LOCUS67949</name>
</gene>
<protein>
    <submittedName>
        <fullName evidence="2">Uncharacterized protein</fullName>
    </submittedName>
</protein>
<keyword evidence="3" id="KW-1185">Reference proteome</keyword>
<feature type="compositionally biased region" description="Low complexity" evidence="1">
    <location>
        <begin position="1"/>
        <end position="15"/>
    </location>
</feature>
<proteinExistence type="predicted"/>
<evidence type="ECO:0000256" key="1">
    <source>
        <dbReference type="SAM" id="MobiDB-lite"/>
    </source>
</evidence>